<keyword evidence="11" id="KW-0645">Protease</keyword>
<evidence type="ECO:0000313" key="11">
    <source>
        <dbReference type="EMBL" id="GAJ46645.1"/>
    </source>
</evidence>
<protein>
    <submittedName>
        <fullName evidence="11">D-alanyl-D-alanine carboxypeptidase DacF</fullName>
    </submittedName>
</protein>
<sequence>MKAYYRCCFLFAVWGSVAGFAKKQPLCYVVLDPINRSVVEGFNEENRIFPASLTKLMTVFITFDALERKKIKLDTPFWVSKNASRCLPMKLWVKPGQKLTVKECIQAVCVSSCNDVATVIAENLSGNVSKFVKLMNQYAHKLGMRRTVFKNPSGWHHPDQKTSSKDIALLMRAIWFRFSKYGHFLGTKTFSYQKRTYRNTNRLLGKVEGLCMGKTGYTSHAGYNLSTFTVRNYHPVIVVLVGAPGGEVRNKKVQALIEKFYQKYASRKKRPKLMAYRCKKKVDICLRKLESFKIF</sequence>
<dbReference type="RefSeq" id="WP_052567396.1">
    <property type="nucleotide sequence ID" value="NZ_BAUP01000124.1"/>
</dbReference>
<comment type="similarity">
    <text evidence="1 9">Belongs to the peptidase S11 family.</text>
</comment>
<dbReference type="GO" id="GO:0006508">
    <property type="term" value="P:proteolysis"/>
    <property type="evidence" value="ECO:0007669"/>
    <property type="project" value="InterPro"/>
</dbReference>
<evidence type="ECO:0000313" key="12">
    <source>
        <dbReference type="Proteomes" id="UP000024842"/>
    </source>
</evidence>
<dbReference type="Pfam" id="PF00768">
    <property type="entry name" value="Peptidase_S11"/>
    <property type="match status" value="1"/>
</dbReference>
<name>A0A023DZX2_9PROT</name>
<organism evidence="11 12">
    <name type="scientific">Holospora elegans E1</name>
    <dbReference type="NCBI Taxonomy" id="1427503"/>
    <lineage>
        <taxon>Bacteria</taxon>
        <taxon>Pseudomonadati</taxon>
        <taxon>Pseudomonadota</taxon>
        <taxon>Alphaproteobacteria</taxon>
        <taxon>Holosporales</taxon>
        <taxon>Holosporaceae</taxon>
        <taxon>Holospora</taxon>
    </lineage>
</organism>
<keyword evidence="6" id="KW-0961">Cell wall biogenesis/degradation</keyword>
<dbReference type="InterPro" id="IPR018044">
    <property type="entry name" value="Peptidase_S11"/>
</dbReference>
<keyword evidence="4" id="KW-0133">Cell shape</keyword>
<reference evidence="11 12" key="1">
    <citation type="journal article" date="2014" name="FEMS Microbiol. Lett.">
        <title>Draft genome sequences of three Holospora species (Holospora obtusa, Holospora undulata, and Holospora elegans), endonuclear symbiotic bacteria of the ciliate Paramecium caudatum.</title>
        <authorList>
            <person name="Dohra H."/>
            <person name="Tanaka K."/>
            <person name="Suzuki T."/>
            <person name="Fujishima M."/>
            <person name="Suzuki H."/>
        </authorList>
    </citation>
    <scope>NUCLEOTIDE SEQUENCE [LARGE SCALE GENOMIC DNA]</scope>
    <source>
        <strain evidence="11 12">E1</strain>
    </source>
</reference>
<feature type="active site" description="Acyl-ester intermediate" evidence="7">
    <location>
        <position position="52"/>
    </location>
</feature>
<gene>
    <name evidence="11" type="ORF">HE1_00983</name>
</gene>
<dbReference type="PANTHER" id="PTHR21581:SF6">
    <property type="entry name" value="TRAFFICKING PROTEIN PARTICLE COMPLEX SUBUNIT 12"/>
    <property type="match status" value="1"/>
</dbReference>
<keyword evidence="11" id="KW-0121">Carboxypeptidase</keyword>
<dbReference type="Proteomes" id="UP000024842">
    <property type="component" value="Unassembled WGS sequence"/>
</dbReference>
<dbReference type="STRING" id="1427503.HE1_00983"/>
<keyword evidence="2" id="KW-0732">Signal</keyword>
<evidence type="ECO:0000256" key="5">
    <source>
        <dbReference type="ARBA" id="ARBA00022984"/>
    </source>
</evidence>
<dbReference type="PRINTS" id="PR00725">
    <property type="entry name" value="DADACBPTASE1"/>
</dbReference>
<feature type="binding site" evidence="8">
    <location>
        <position position="214"/>
    </location>
    <ligand>
        <name>substrate</name>
    </ligand>
</feature>
<evidence type="ECO:0000256" key="2">
    <source>
        <dbReference type="ARBA" id="ARBA00022729"/>
    </source>
</evidence>
<evidence type="ECO:0000256" key="4">
    <source>
        <dbReference type="ARBA" id="ARBA00022960"/>
    </source>
</evidence>
<keyword evidence="12" id="KW-1185">Reference proteome</keyword>
<comment type="caution">
    <text evidence="11">The sequence shown here is derived from an EMBL/GenBank/DDBJ whole genome shotgun (WGS) entry which is preliminary data.</text>
</comment>
<evidence type="ECO:0000256" key="1">
    <source>
        <dbReference type="ARBA" id="ARBA00007164"/>
    </source>
</evidence>
<dbReference type="GO" id="GO:0009252">
    <property type="term" value="P:peptidoglycan biosynthetic process"/>
    <property type="evidence" value="ECO:0007669"/>
    <property type="project" value="UniProtKB-KW"/>
</dbReference>
<dbReference type="InterPro" id="IPR001967">
    <property type="entry name" value="Peptidase_S11_N"/>
</dbReference>
<dbReference type="OrthoDB" id="5291989at2"/>
<dbReference type="GO" id="GO:0009002">
    <property type="term" value="F:serine-type D-Ala-D-Ala carboxypeptidase activity"/>
    <property type="evidence" value="ECO:0007669"/>
    <property type="project" value="InterPro"/>
</dbReference>
<dbReference type="AlphaFoldDB" id="A0A023DZX2"/>
<evidence type="ECO:0000256" key="7">
    <source>
        <dbReference type="PIRSR" id="PIRSR618044-1"/>
    </source>
</evidence>
<feature type="domain" description="Peptidase S11 D-alanyl-D-alanine carboxypeptidase A N-terminal" evidence="10">
    <location>
        <begin position="28"/>
        <end position="244"/>
    </location>
</feature>
<dbReference type="GO" id="GO:0071555">
    <property type="term" value="P:cell wall organization"/>
    <property type="evidence" value="ECO:0007669"/>
    <property type="project" value="UniProtKB-KW"/>
</dbReference>
<dbReference type="SUPFAM" id="SSF56601">
    <property type="entry name" value="beta-lactamase/transpeptidase-like"/>
    <property type="match status" value="1"/>
</dbReference>
<accession>A0A023DZX2</accession>
<dbReference type="GO" id="GO:0008360">
    <property type="term" value="P:regulation of cell shape"/>
    <property type="evidence" value="ECO:0007669"/>
    <property type="project" value="UniProtKB-KW"/>
</dbReference>
<evidence type="ECO:0000256" key="6">
    <source>
        <dbReference type="ARBA" id="ARBA00023316"/>
    </source>
</evidence>
<keyword evidence="3" id="KW-0378">Hydrolase</keyword>
<evidence type="ECO:0000259" key="10">
    <source>
        <dbReference type="Pfam" id="PF00768"/>
    </source>
</evidence>
<dbReference type="Gene3D" id="3.40.710.10">
    <property type="entry name" value="DD-peptidase/beta-lactamase superfamily"/>
    <property type="match status" value="1"/>
</dbReference>
<dbReference type="PANTHER" id="PTHR21581">
    <property type="entry name" value="D-ALANYL-D-ALANINE CARBOXYPEPTIDASE"/>
    <property type="match status" value="1"/>
</dbReference>
<evidence type="ECO:0000256" key="8">
    <source>
        <dbReference type="PIRSR" id="PIRSR618044-2"/>
    </source>
</evidence>
<feature type="active site" evidence="7">
    <location>
        <position position="112"/>
    </location>
</feature>
<evidence type="ECO:0000256" key="3">
    <source>
        <dbReference type="ARBA" id="ARBA00022801"/>
    </source>
</evidence>
<dbReference type="EMBL" id="BAUP01000124">
    <property type="protein sequence ID" value="GAJ46645.1"/>
    <property type="molecule type" value="Genomic_DNA"/>
</dbReference>
<proteinExistence type="inferred from homology"/>
<evidence type="ECO:0000256" key="9">
    <source>
        <dbReference type="RuleBase" id="RU004016"/>
    </source>
</evidence>
<dbReference type="InterPro" id="IPR012338">
    <property type="entry name" value="Beta-lactam/transpept-like"/>
</dbReference>
<keyword evidence="5" id="KW-0573">Peptidoglycan synthesis</keyword>
<feature type="active site" description="Proton acceptor" evidence="7">
    <location>
        <position position="55"/>
    </location>
</feature>